<dbReference type="GO" id="GO:0000398">
    <property type="term" value="P:mRNA splicing, via spliceosome"/>
    <property type="evidence" value="ECO:0007669"/>
    <property type="project" value="InterPro"/>
</dbReference>
<protein>
    <recommendedName>
        <fullName evidence="4">Splicing factor YJU2</fullName>
    </recommendedName>
</protein>
<feature type="region of interest" description="Disordered" evidence="1">
    <location>
        <begin position="258"/>
        <end position="301"/>
    </location>
</feature>
<evidence type="ECO:0000256" key="1">
    <source>
        <dbReference type="SAM" id="MobiDB-lite"/>
    </source>
</evidence>
<dbReference type="Proteomes" id="UP000887575">
    <property type="component" value="Unassembled WGS sequence"/>
</dbReference>
<dbReference type="PANTHER" id="PTHR12111:SF1">
    <property type="entry name" value="SPLICING FACTOR YJU2"/>
    <property type="match status" value="1"/>
</dbReference>
<feature type="region of interest" description="Disordered" evidence="1">
    <location>
        <begin position="199"/>
        <end position="245"/>
    </location>
</feature>
<evidence type="ECO:0000313" key="2">
    <source>
        <dbReference type="Proteomes" id="UP000887575"/>
    </source>
</evidence>
<proteinExistence type="predicted"/>
<dbReference type="AlphaFoldDB" id="A0AAF3EDN7"/>
<name>A0AAF3EDN7_9BILA</name>
<sequence length="301" mass="34676">MTGTERVRNRQFVQRIMAPFNMQCNTCREYIYKGKKFNMKRETAEGEFYLGLKIFRFYFKCPNCLAEISFKTDLESCDYQMEQGATRLFEAFKLYQQAAKEEEAKEAEDAKDPMKMLEKRTKASKAEMEMSGKLDEIQEQNRQHETINLEDFLNQFDSDRKLTLAERIRLQEEEDEKEIKQLYGRDSDGVIRRRIKDEDEVDNEAHLPTSSALASLKWEADPEQVDVKPNPDGKRSRDSQKDKLSKLIVVKKKKQEVTVKQEIKDEDEHADATSSTGPPKAPPAASALLGLGVYGSSSDSE</sequence>
<evidence type="ECO:0008006" key="4">
    <source>
        <dbReference type="Google" id="ProtNLM"/>
    </source>
</evidence>
<reference evidence="3" key="1">
    <citation type="submission" date="2024-02" db="UniProtKB">
        <authorList>
            <consortium name="WormBaseParasite"/>
        </authorList>
    </citation>
    <scope>IDENTIFICATION</scope>
</reference>
<dbReference type="WBParaSite" id="MBELARI_LOCUS12090">
    <property type="protein sequence ID" value="MBELARI_LOCUS12090"/>
    <property type="gene ID" value="MBELARI_LOCUS12090"/>
</dbReference>
<organism evidence="2 3">
    <name type="scientific">Mesorhabditis belari</name>
    <dbReference type="NCBI Taxonomy" id="2138241"/>
    <lineage>
        <taxon>Eukaryota</taxon>
        <taxon>Metazoa</taxon>
        <taxon>Ecdysozoa</taxon>
        <taxon>Nematoda</taxon>
        <taxon>Chromadorea</taxon>
        <taxon>Rhabditida</taxon>
        <taxon>Rhabditina</taxon>
        <taxon>Rhabditomorpha</taxon>
        <taxon>Rhabditoidea</taxon>
        <taxon>Rhabditidae</taxon>
        <taxon>Mesorhabditinae</taxon>
        <taxon>Mesorhabditis</taxon>
    </lineage>
</organism>
<dbReference type="PANTHER" id="PTHR12111">
    <property type="entry name" value="SPLICING FACTOR YJU2"/>
    <property type="match status" value="1"/>
</dbReference>
<feature type="compositionally biased region" description="Low complexity" evidence="1">
    <location>
        <begin position="272"/>
        <end position="291"/>
    </location>
</feature>
<dbReference type="GO" id="GO:0071006">
    <property type="term" value="C:U2-type catalytic step 1 spliceosome"/>
    <property type="evidence" value="ECO:0007669"/>
    <property type="project" value="TreeGrafter"/>
</dbReference>
<keyword evidence="2" id="KW-1185">Reference proteome</keyword>
<accession>A0AAF3EDN7</accession>
<evidence type="ECO:0000313" key="3">
    <source>
        <dbReference type="WBParaSite" id="MBELARI_LOCUS12090"/>
    </source>
</evidence>
<dbReference type="InterPro" id="IPR007590">
    <property type="entry name" value="Saf4/Yju2"/>
</dbReference>
<feature type="compositionally biased region" description="Basic and acidic residues" evidence="1">
    <location>
        <begin position="225"/>
        <end position="245"/>
    </location>
</feature>
<dbReference type="Pfam" id="PF04502">
    <property type="entry name" value="Saf4_Yju2"/>
    <property type="match status" value="1"/>
</dbReference>
<feature type="compositionally biased region" description="Basic and acidic residues" evidence="1">
    <location>
        <begin position="258"/>
        <end position="271"/>
    </location>
</feature>